<dbReference type="PANTHER" id="PTHR34399:SF6">
    <property type="entry name" value="AVIDIN-LIKE"/>
    <property type="match status" value="1"/>
</dbReference>
<dbReference type="GO" id="GO:0005576">
    <property type="term" value="C:extracellular region"/>
    <property type="evidence" value="ECO:0007669"/>
    <property type="project" value="UniProtKB-SubCell"/>
</dbReference>
<feature type="binding site" evidence="6">
    <location>
        <position position="91"/>
    </location>
    <ligand>
        <name>biotin</name>
        <dbReference type="ChEBI" id="CHEBI:57586"/>
    </ligand>
</feature>
<feature type="binding site" evidence="6">
    <location>
        <position position="39"/>
    </location>
    <ligand>
        <name>biotin</name>
        <dbReference type="ChEBI" id="CHEBI:57586"/>
    </ligand>
</feature>
<evidence type="ECO:0000313" key="7">
    <source>
        <dbReference type="EMBL" id="WEK38292.1"/>
    </source>
</evidence>
<dbReference type="GO" id="GO:0009374">
    <property type="term" value="F:biotin binding"/>
    <property type="evidence" value="ECO:0007669"/>
    <property type="project" value="InterPro"/>
</dbReference>
<evidence type="ECO:0000256" key="4">
    <source>
        <dbReference type="ARBA" id="ARBA00022729"/>
    </source>
</evidence>
<accession>A0AAJ5WXD3</accession>
<keyword evidence="3" id="KW-0964">Secreted</keyword>
<dbReference type="AlphaFoldDB" id="A0AAJ5WXD3"/>
<evidence type="ECO:0000256" key="5">
    <source>
        <dbReference type="ARBA" id="ARBA00023267"/>
    </source>
</evidence>
<comment type="similarity">
    <text evidence="2">Belongs to the avidin/streptavidin family.</text>
</comment>
<dbReference type="InterPro" id="IPR005469">
    <property type="entry name" value="Avidin"/>
</dbReference>
<evidence type="ECO:0000256" key="1">
    <source>
        <dbReference type="ARBA" id="ARBA00004613"/>
    </source>
</evidence>
<feature type="binding site" evidence="6">
    <location>
        <position position="74"/>
    </location>
    <ligand>
        <name>biotin</name>
        <dbReference type="ChEBI" id="CHEBI:57586"/>
    </ligand>
</feature>
<keyword evidence="5 6" id="KW-0092">Biotin</keyword>
<dbReference type="Pfam" id="PF01382">
    <property type="entry name" value="Avidin"/>
    <property type="match status" value="1"/>
</dbReference>
<protein>
    <submittedName>
        <fullName evidence="7">Avidin/streptavidin family protein</fullName>
    </submittedName>
</protein>
<reference evidence="7" key="1">
    <citation type="submission" date="2023-03" db="EMBL/GenBank/DDBJ databases">
        <title>Andean soil-derived lignocellulolytic bacterial consortium as a source of novel taxa and putative plastic-active enzymes.</title>
        <authorList>
            <person name="Diaz-Garcia L."/>
            <person name="Chuvochina M."/>
            <person name="Feuerriegel G."/>
            <person name="Bunk B."/>
            <person name="Sproer C."/>
            <person name="Streit W.R."/>
            <person name="Rodriguez L.M."/>
            <person name="Overmann J."/>
            <person name="Jimenez D.J."/>
        </authorList>
    </citation>
    <scope>NUCLEOTIDE SEQUENCE</scope>
    <source>
        <strain evidence="7">MAG 7</strain>
    </source>
</reference>
<evidence type="ECO:0000313" key="8">
    <source>
        <dbReference type="Proteomes" id="UP001220610"/>
    </source>
</evidence>
<dbReference type="Gene3D" id="2.40.128.30">
    <property type="entry name" value="Avidin-like"/>
    <property type="match status" value="1"/>
</dbReference>
<dbReference type="PRINTS" id="PR00709">
    <property type="entry name" value="AVIDIN"/>
</dbReference>
<dbReference type="PROSITE" id="PS51326">
    <property type="entry name" value="AVIDIN_2"/>
    <property type="match status" value="1"/>
</dbReference>
<name>A0AAJ5WXD3_9BACT</name>
<feature type="binding site" evidence="6">
    <location>
        <position position="28"/>
    </location>
    <ligand>
        <name>biotin</name>
        <dbReference type="ChEBI" id="CHEBI:57586"/>
    </ligand>
</feature>
<dbReference type="InterPro" id="IPR051764">
    <property type="entry name" value="Avidin/Streptavidin-rel"/>
</dbReference>
<dbReference type="InterPro" id="IPR036896">
    <property type="entry name" value="Avidin-like_sf"/>
</dbReference>
<evidence type="ECO:0000256" key="6">
    <source>
        <dbReference type="PIRSR" id="PIRSR605468-50"/>
    </source>
</evidence>
<dbReference type="EMBL" id="CP119311">
    <property type="protein sequence ID" value="WEK38292.1"/>
    <property type="molecule type" value="Genomic_DNA"/>
</dbReference>
<dbReference type="SUPFAM" id="SSF50876">
    <property type="entry name" value="Avidin/streptavidin"/>
    <property type="match status" value="1"/>
</dbReference>
<proteinExistence type="inferred from homology"/>
<feature type="binding site" evidence="6">
    <location>
        <position position="103"/>
    </location>
    <ligand>
        <name>biotin</name>
        <dbReference type="ChEBI" id="CHEBI:57586"/>
    </ligand>
</feature>
<dbReference type="InterPro" id="IPR005468">
    <property type="entry name" value="Avidin/str"/>
</dbReference>
<evidence type="ECO:0000256" key="3">
    <source>
        <dbReference type="ARBA" id="ARBA00022525"/>
    </source>
</evidence>
<gene>
    <name evidence="7" type="ORF">P0Y53_12365</name>
</gene>
<organism evidence="7 8">
    <name type="scientific">Candidatus Pseudobacter hemicellulosilyticus</name>
    <dbReference type="NCBI Taxonomy" id="3121375"/>
    <lineage>
        <taxon>Bacteria</taxon>
        <taxon>Pseudomonadati</taxon>
        <taxon>Bacteroidota</taxon>
        <taxon>Chitinophagia</taxon>
        <taxon>Chitinophagales</taxon>
        <taxon>Chitinophagaceae</taxon>
        <taxon>Pseudobacter</taxon>
    </lineage>
</organism>
<dbReference type="Proteomes" id="UP001220610">
    <property type="component" value="Chromosome"/>
</dbReference>
<keyword evidence="4" id="KW-0732">Signal</keyword>
<sequence length="139" mass="15293">MNINGTWYNQLGSQMVLQVNGKNIQGTYHTKVGDASGIYELTGKMDIDNDASTAIGWVVLWNNQYGSSDSVTTWSGQIQEIAGEETIVTTWLLTAETEDDDNWHSTLVGKDVFTRLLPSKSEQENNSLHGVKSSAPLVK</sequence>
<evidence type="ECO:0000256" key="2">
    <source>
        <dbReference type="ARBA" id="ARBA00006297"/>
    </source>
</evidence>
<comment type="subcellular location">
    <subcellularLocation>
        <location evidence="1">Secreted</location>
    </subcellularLocation>
</comment>
<dbReference type="PANTHER" id="PTHR34399">
    <property type="entry name" value="AVIDIN-RELATED"/>
    <property type="match status" value="1"/>
</dbReference>